<name>Q2T368_BURTA</name>
<evidence type="ECO:0000313" key="13">
    <source>
        <dbReference type="EMBL" id="ABC35873.1"/>
    </source>
</evidence>
<evidence type="ECO:0000256" key="3">
    <source>
        <dbReference type="ARBA" id="ARBA00010088"/>
    </source>
</evidence>
<dbReference type="PRINTS" id="PR00793">
    <property type="entry name" value="PROAMNOPTASE"/>
</dbReference>
<dbReference type="PANTHER" id="PTHR43722:SF1">
    <property type="entry name" value="PROLINE IMINOPEPTIDASE"/>
    <property type="match status" value="1"/>
</dbReference>
<comment type="subcellular location">
    <subcellularLocation>
        <location evidence="2">Cytoplasm</location>
    </subcellularLocation>
</comment>
<dbReference type="SUPFAM" id="SSF53474">
    <property type="entry name" value="alpha/beta-Hydrolases"/>
    <property type="match status" value="1"/>
</dbReference>
<dbReference type="Proteomes" id="UP000001930">
    <property type="component" value="Chromosome II"/>
</dbReference>
<proteinExistence type="inferred from homology"/>
<keyword evidence="14" id="KW-1185">Reference proteome</keyword>
<protein>
    <recommendedName>
        <fullName evidence="5 10">Proline iminopeptidase</fullName>
        <ecNumber evidence="4 10">3.4.11.5</ecNumber>
    </recommendedName>
</protein>
<dbReference type="HOGENOM" id="CLU_043739_1_0_4"/>
<comment type="similarity">
    <text evidence="3 10">Belongs to the peptidase S33 family.</text>
</comment>
<evidence type="ECO:0000259" key="12">
    <source>
        <dbReference type="Pfam" id="PF00561"/>
    </source>
</evidence>
<evidence type="ECO:0000256" key="1">
    <source>
        <dbReference type="ARBA" id="ARBA00001585"/>
    </source>
</evidence>
<evidence type="ECO:0000256" key="8">
    <source>
        <dbReference type="ARBA" id="ARBA00022670"/>
    </source>
</evidence>
<dbReference type="InterPro" id="IPR029058">
    <property type="entry name" value="AB_hydrolase_fold"/>
</dbReference>
<reference evidence="13 14" key="1">
    <citation type="journal article" date="2005" name="BMC Genomics">
        <title>Bacterial genome adaptation to niches: divergence of the potential virulence genes in three Burkholderia species of different survival strategies.</title>
        <authorList>
            <person name="Kim H.S."/>
            <person name="Schell M.A."/>
            <person name="Yu Y."/>
            <person name="Ulrich R.L."/>
            <person name="Sarria S.H."/>
            <person name="Nierman W.C."/>
            <person name="DeShazer D."/>
        </authorList>
    </citation>
    <scope>NUCLEOTIDE SEQUENCE [LARGE SCALE GENOMIC DNA]</scope>
    <source>
        <strain evidence="14">ATCC 700388 / DSM 13276 / CCUG 48851 / CIP 106301 / E264</strain>
    </source>
</reference>
<dbReference type="GO" id="GO:0006508">
    <property type="term" value="P:proteolysis"/>
    <property type="evidence" value="ECO:0007669"/>
    <property type="project" value="UniProtKB-KW"/>
</dbReference>
<dbReference type="KEGG" id="bte:BTH_II2193"/>
<keyword evidence="9 10" id="KW-0378">Hydrolase</keyword>
<evidence type="ECO:0000313" key="14">
    <source>
        <dbReference type="Proteomes" id="UP000001930"/>
    </source>
</evidence>
<evidence type="ECO:0000256" key="2">
    <source>
        <dbReference type="ARBA" id="ARBA00004496"/>
    </source>
</evidence>
<dbReference type="NCBIfam" id="TIGR01249">
    <property type="entry name" value="pro_imino_pep_1"/>
    <property type="match status" value="1"/>
</dbReference>
<dbReference type="InterPro" id="IPR005944">
    <property type="entry name" value="Pro_iminopeptidase"/>
</dbReference>
<dbReference type="InterPro" id="IPR002410">
    <property type="entry name" value="Peptidase_S33"/>
</dbReference>
<evidence type="ECO:0000256" key="4">
    <source>
        <dbReference type="ARBA" id="ARBA00012568"/>
    </source>
</evidence>
<dbReference type="Pfam" id="PF00561">
    <property type="entry name" value="Abhydrolase_1"/>
    <property type="match status" value="1"/>
</dbReference>
<keyword evidence="6 10" id="KW-0031">Aminopeptidase</keyword>
<feature type="domain" description="AB hydrolase-1" evidence="12">
    <location>
        <begin position="137"/>
        <end position="392"/>
    </location>
</feature>
<evidence type="ECO:0000256" key="11">
    <source>
        <dbReference type="SAM" id="MobiDB-lite"/>
    </source>
</evidence>
<dbReference type="PANTHER" id="PTHR43722">
    <property type="entry name" value="PROLINE IMINOPEPTIDASE"/>
    <property type="match status" value="1"/>
</dbReference>
<keyword evidence="7" id="KW-0963">Cytoplasm</keyword>
<evidence type="ECO:0000256" key="6">
    <source>
        <dbReference type="ARBA" id="ARBA00022438"/>
    </source>
</evidence>
<sequence length="414" mass="46005">MRGATSRRRAARWCACRSSGSHTRGRRSGGDAAGTADGRPRPRRTRAPVFRRLGIMMRQSLLSTPCRIGAAGRVRRIARAACARCPRAIAPAVFLHSTGVPLLYPPIEPYAHGLLDTGDGHRVYWELCGNPDGKPAVFLHGGPGSGCSAEHRRLFDPARYNVLLFDQRGCGRSAPHASLENNTTWHLVDDIERLREMLGVERWLVFGGSWGSALALAYGETHPARVTELVVRGVFTVRRSELLWYYQEGASWLFPDLWEDFVAPIAPAERSDLIAAYRRRLTGGDEAAKREAARAWSIWEGRTITLLPNAAHEAHFGDAHYALAFARIENHYFVHQGFMEDGQLLRDAHRLADIPGVIVQGRYDVATPARTAWELAKAWPRASLEIVPDAGHAYDEPGILRALIAATDRFARER</sequence>
<evidence type="ECO:0000256" key="9">
    <source>
        <dbReference type="ARBA" id="ARBA00022801"/>
    </source>
</evidence>
<accession>Q2T368</accession>
<dbReference type="InterPro" id="IPR000073">
    <property type="entry name" value="AB_hydrolase_1"/>
</dbReference>
<dbReference type="EC" id="3.4.11.5" evidence="4 10"/>
<evidence type="ECO:0000256" key="10">
    <source>
        <dbReference type="RuleBase" id="RU003421"/>
    </source>
</evidence>
<dbReference type="GO" id="GO:0005737">
    <property type="term" value="C:cytoplasm"/>
    <property type="evidence" value="ECO:0007669"/>
    <property type="project" value="UniProtKB-SubCell"/>
</dbReference>
<dbReference type="EMBL" id="CP000085">
    <property type="protein sequence ID" value="ABC35873.1"/>
    <property type="molecule type" value="Genomic_DNA"/>
</dbReference>
<organism evidence="13 14">
    <name type="scientific">Burkholderia thailandensis (strain ATCC 700388 / DSM 13276 / CCUG 48851 / CIP 106301 / E264)</name>
    <dbReference type="NCBI Taxonomy" id="271848"/>
    <lineage>
        <taxon>Bacteria</taxon>
        <taxon>Pseudomonadati</taxon>
        <taxon>Pseudomonadota</taxon>
        <taxon>Betaproteobacteria</taxon>
        <taxon>Burkholderiales</taxon>
        <taxon>Burkholderiaceae</taxon>
        <taxon>Burkholderia</taxon>
        <taxon>pseudomallei group</taxon>
    </lineage>
</organism>
<dbReference type="GO" id="GO:0004177">
    <property type="term" value="F:aminopeptidase activity"/>
    <property type="evidence" value="ECO:0007669"/>
    <property type="project" value="UniProtKB-KW"/>
</dbReference>
<comment type="catalytic activity">
    <reaction evidence="1 10">
        <text>Release of N-terminal proline from a peptide.</text>
        <dbReference type="EC" id="3.4.11.5"/>
    </reaction>
</comment>
<feature type="region of interest" description="Disordered" evidence="11">
    <location>
        <begin position="15"/>
        <end position="46"/>
    </location>
</feature>
<evidence type="ECO:0000256" key="7">
    <source>
        <dbReference type="ARBA" id="ARBA00022490"/>
    </source>
</evidence>
<dbReference type="Gene3D" id="3.40.50.1820">
    <property type="entry name" value="alpha/beta hydrolase"/>
    <property type="match status" value="1"/>
</dbReference>
<gene>
    <name evidence="13" type="ordered locus">BTH_II2193</name>
</gene>
<dbReference type="ESTHER" id="burma-q62a61">
    <property type="family name" value="Proline_iminopeptidase"/>
</dbReference>
<keyword evidence="8 10" id="KW-0645">Protease</keyword>
<dbReference type="AlphaFoldDB" id="Q2T368"/>
<evidence type="ECO:0000256" key="5">
    <source>
        <dbReference type="ARBA" id="ARBA00021843"/>
    </source>
</evidence>